<dbReference type="Proteomes" id="UP000324222">
    <property type="component" value="Unassembled WGS sequence"/>
</dbReference>
<accession>A0A5B7GTF3</accession>
<feature type="compositionally biased region" description="Basic and acidic residues" evidence="1">
    <location>
        <begin position="1"/>
        <end position="22"/>
    </location>
</feature>
<evidence type="ECO:0000313" key="3">
    <source>
        <dbReference type="Proteomes" id="UP000324222"/>
    </source>
</evidence>
<keyword evidence="3" id="KW-1185">Reference proteome</keyword>
<evidence type="ECO:0000313" key="2">
    <source>
        <dbReference type="EMBL" id="MPC63320.1"/>
    </source>
</evidence>
<dbReference type="AlphaFoldDB" id="A0A5B7GTF3"/>
<name>A0A5B7GTF3_PORTR</name>
<comment type="caution">
    <text evidence="2">The sequence shown here is derived from an EMBL/GenBank/DDBJ whole genome shotgun (WGS) entry which is preliminary data.</text>
</comment>
<evidence type="ECO:0000256" key="1">
    <source>
        <dbReference type="SAM" id="MobiDB-lite"/>
    </source>
</evidence>
<sequence>MHKECRLDKEKSHNTETKESGTRKQRKGHYKTPLQPKKSLCQEIPFSGGDVRPGLQDASGKHWQSALQRGRRHS</sequence>
<protein>
    <submittedName>
        <fullName evidence="2">Uncharacterized protein</fullName>
    </submittedName>
</protein>
<feature type="region of interest" description="Disordered" evidence="1">
    <location>
        <begin position="1"/>
        <end position="74"/>
    </location>
</feature>
<organism evidence="2 3">
    <name type="scientific">Portunus trituberculatus</name>
    <name type="common">Swimming crab</name>
    <name type="synonym">Neptunus trituberculatus</name>
    <dbReference type="NCBI Taxonomy" id="210409"/>
    <lineage>
        <taxon>Eukaryota</taxon>
        <taxon>Metazoa</taxon>
        <taxon>Ecdysozoa</taxon>
        <taxon>Arthropoda</taxon>
        <taxon>Crustacea</taxon>
        <taxon>Multicrustacea</taxon>
        <taxon>Malacostraca</taxon>
        <taxon>Eumalacostraca</taxon>
        <taxon>Eucarida</taxon>
        <taxon>Decapoda</taxon>
        <taxon>Pleocyemata</taxon>
        <taxon>Brachyura</taxon>
        <taxon>Eubrachyura</taxon>
        <taxon>Portunoidea</taxon>
        <taxon>Portunidae</taxon>
        <taxon>Portuninae</taxon>
        <taxon>Portunus</taxon>
    </lineage>
</organism>
<proteinExistence type="predicted"/>
<gene>
    <name evidence="2" type="ORF">E2C01_057418</name>
</gene>
<dbReference type="EMBL" id="VSRR010020663">
    <property type="protein sequence ID" value="MPC63320.1"/>
    <property type="molecule type" value="Genomic_DNA"/>
</dbReference>
<reference evidence="2 3" key="1">
    <citation type="submission" date="2019-05" db="EMBL/GenBank/DDBJ databases">
        <title>Another draft genome of Portunus trituberculatus and its Hox gene families provides insights of decapod evolution.</title>
        <authorList>
            <person name="Jeong J.-H."/>
            <person name="Song I."/>
            <person name="Kim S."/>
            <person name="Choi T."/>
            <person name="Kim D."/>
            <person name="Ryu S."/>
            <person name="Kim W."/>
        </authorList>
    </citation>
    <scope>NUCLEOTIDE SEQUENCE [LARGE SCALE GENOMIC DNA]</scope>
    <source>
        <tissue evidence="2">Muscle</tissue>
    </source>
</reference>